<dbReference type="EMBL" id="FUYB01000003">
    <property type="protein sequence ID" value="SKA71912.1"/>
    <property type="molecule type" value="Genomic_DNA"/>
</dbReference>
<gene>
    <name evidence="7" type="ORF">SAMN02745130_00940</name>
</gene>
<accession>A0A1T4W3U8</accession>
<dbReference type="InterPro" id="IPR005119">
    <property type="entry name" value="LysR_subst-bd"/>
</dbReference>
<dbReference type="Gene3D" id="1.10.10.10">
    <property type="entry name" value="Winged helix-like DNA-binding domain superfamily/Winged helix DNA-binding domain"/>
    <property type="match status" value="1"/>
</dbReference>
<feature type="coiled-coil region" evidence="5">
    <location>
        <begin position="80"/>
        <end position="107"/>
    </location>
</feature>
<dbReference type="PANTHER" id="PTHR30419:SF31">
    <property type="entry name" value="BLR3139 PROTEIN"/>
    <property type="match status" value="1"/>
</dbReference>
<dbReference type="Pfam" id="PF03466">
    <property type="entry name" value="LysR_substrate"/>
    <property type="match status" value="1"/>
</dbReference>
<evidence type="ECO:0000256" key="5">
    <source>
        <dbReference type="SAM" id="Coils"/>
    </source>
</evidence>
<dbReference type="GO" id="GO:0005829">
    <property type="term" value="C:cytosol"/>
    <property type="evidence" value="ECO:0007669"/>
    <property type="project" value="TreeGrafter"/>
</dbReference>
<dbReference type="InterPro" id="IPR000847">
    <property type="entry name" value="LysR_HTH_N"/>
</dbReference>
<keyword evidence="5" id="KW-0175">Coiled coil</keyword>
<evidence type="ECO:0000256" key="3">
    <source>
        <dbReference type="ARBA" id="ARBA00023125"/>
    </source>
</evidence>
<name>A0A1T4W3U8_9GAMM</name>
<feature type="domain" description="HTH lysR-type" evidence="6">
    <location>
        <begin position="20"/>
        <end position="70"/>
    </location>
</feature>
<dbReference type="CDD" id="cd05466">
    <property type="entry name" value="PBP2_LTTR_substrate"/>
    <property type="match status" value="1"/>
</dbReference>
<dbReference type="Proteomes" id="UP000190460">
    <property type="component" value="Unassembled WGS sequence"/>
</dbReference>
<dbReference type="PANTHER" id="PTHR30419">
    <property type="entry name" value="HTH-TYPE TRANSCRIPTIONAL REGULATOR YBHD"/>
    <property type="match status" value="1"/>
</dbReference>
<dbReference type="STRING" id="92487.SAMN02745130_00940"/>
<evidence type="ECO:0000256" key="4">
    <source>
        <dbReference type="ARBA" id="ARBA00023163"/>
    </source>
</evidence>
<dbReference type="InterPro" id="IPR050950">
    <property type="entry name" value="HTH-type_LysR_regulators"/>
</dbReference>
<dbReference type="InterPro" id="IPR036390">
    <property type="entry name" value="WH_DNA-bd_sf"/>
</dbReference>
<dbReference type="AlphaFoldDB" id="A0A1T4W3U8"/>
<dbReference type="SUPFAM" id="SSF46785">
    <property type="entry name" value="Winged helix' DNA-binding domain"/>
    <property type="match status" value="1"/>
</dbReference>
<dbReference type="Gene3D" id="3.40.190.290">
    <property type="match status" value="1"/>
</dbReference>
<comment type="similarity">
    <text evidence="1">Belongs to the LysR transcriptional regulatory family.</text>
</comment>
<evidence type="ECO:0000313" key="7">
    <source>
        <dbReference type="EMBL" id="SKA71912.1"/>
    </source>
</evidence>
<organism evidence="7 8">
    <name type="scientific">Thiothrix eikelboomii</name>
    <dbReference type="NCBI Taxonomy" id="92487"/>
    <lineage>
        <taxon>Bacteria</taxon>
        <taxon>Pseudomonadati</taxon>
        <taxon>Pseudomonadota</taxon>
        <taxon>Gammaproteobacteria</taxon>
        <taxon>Thiotrichales</taxon>
        <taxon>Thiotrichaceae</taxon>
        <taxon>Thiothrix</taxon>
    </lineage>
</organism>
<evidence type="ECO:0000313" key="8">
    <source>
        <dbReference type="Proteomes" id="UP000190460"/>
    </source>
</evidence>
<dbReference type="SUPFAM" id="SSF53850">
    <property type="entry name" value="Periplasmic binding protein-like II"/>
    <property type="match status" value="1"/>
</dbReference>
<keyword evidence="4" id="KW-0804">Transcription</keyword>
<dbReference type="GO" id="GO:0003677">
    <property type="term" value="F:DNA binding"/>
    <property type="evidence" value="ECO:0007669"/>
    <property type="project" value="UniProtKB-KW"/>
</dbReference>
<protein>
    <submittedName>
        <fullName evidence="7">DNA-binding transcriptional regulator, LysR family</fullName>
    </submittedName>
</protein>
<keyword evidence="8" id="KW-1185">Reference proteome</keyword>
<evidence type="ECO:0000256" key="1">
    <source>
        <dbReference type="ARBA" id="ARBA00009437"/>
    </source>
</evidence>
<sequence length="314" mass="34392">MVLWGGSWHNGKMIARKYLYLIALAREKHFGRAALACHISPSTLSAAIREIELELGVAVVNRGRSFGGLTREGQCVVEHAIRLASTAEGLRQELRSLREELTGHLSLGVIPTALTVVASLTAAFARQHPQVNFEVRSLGTNDILKRMQQFDLDAGIMYVESGIQQQLFTVSLWEEHHVFLCPMESELANREAITWYEATHTPLCLLTPDMQNRKMIDAIFSQLGYSAEPSLETNSIISMLAHVSAGGWSAILPENVLELIGVPAGVKVLPLTEPRFSSQTGLVVAGREPWSPLLTALIQTAKQLSQPPLLSPAA</sequence>
<reference evidence="7 8" key="1">
    <citation type="submission" date="2017-02" db="EMBL/GenBank/DDBJ databases">
        <authorList>
            <person name="Peterson S.W."/>
        </authorList>
    </citation>
    <scope>NUCLEOTIDE SEQUENCE [LARGE SCALE GENOMIC DNA]</scope>
    <source>
        <strain evidence="7 8">ATCC 49788</strain>
    </source>
</reference>
<proteinExistence type="inferred from homology"/>
<dbReference type="PROSITE" id="PS50931">
    <property type="entry name" value="HTH_LYSR"/>
    <property type="match status" value="1"/>
</dbReference>
<keyword evidence="2" id="KW-0805">Transcription regulation</keyword>
<evidence type="ECO:0000256" key="2">
    <source>
        <dbReference type="ARBA" id="ARBA00023015"/>
    </source>
</evidence>
<evidence type="ECO:0000259" key="6">
    <source>
        <dbReference type="PROSITE" id="PS50931"/>
    </source>
</evidence>
<keyword evidence="3 7" id="KW-0238">DNA-binding</keyword>
<dbReference type="Pfam" id="PF00126">
    <property type="entry name" value="HTH_1"/>
    <property type="match status" value="1"/>
</dbReference>
<dbReference type="GO" id="GO:0003700">
    <property type="term" value="F:DNA-binding transcription factor activity"/>
    <property type="evidence" value="ECO:0007669"/>
    <property type="project" value="InterPro"/>
</dbReference>
<dbReference type="InterPro" id="IPR036388">
    <property type="entry name" value="WH-like_DNA-bd_sf"/>
</dbReference>